<reference evidence="9 10" key="2">
    <citation type="submission" date="2020-08" db="EMBL/GenBank/DDBJ databases">
        <authorList>
            <person name="Partida-Martinez L."/>
            <person name="Huntemann M."/>
            <person name="Clum A."/>
            <person name="Wang J."/>
            <person name="Palaniappan K."/>
            <person name="Ritter S."/>
            <person name="Chen I.-M."/>
            <person name="Stamatis D."/>
            <person name="Reddy T."/>
            <person name="O'Malley R."/>
            <person name="Daum C."/>
            <person name="Shapiro N."/>
            <person name="Ivanova N."/>
            <person name="Kyrpides N."/>
            <person name="Woyke T."/>
        </authorList>
    </citation>
    <scope>NUCLEOTIDE SEQUENCE [LARGE SCALE GENOMIC DNA]</scope>
    <source>
        <strain evidence="9 10">AS2.23</strain>
    </source>
</reference>
<evidence type="ECO:0000256" key="2">
    <source>
        <dbReference type="ARBA" id="ARBA00022723"/>
    </source>
</evidence>
<gene>
    <name evidence="9" type="ORF">FHR75_004020</name>
</gene>
<dbReference type="RefSeq" id="WP_183392799.1">
    <property type="nucleotide sequence ID" value="NZ_JACHVY010000005.1"/>
</dbReference>
<feature type="transmembrane region" description="Helical" evidence="6">
    <location>
        <begin position="172"/>
        <end position="190"/>
    </location>
</feature>
<evidence type="ECO:0000313" key="10">
    <source>
        <dbReference type="Proteomes" id="UP000533269"/>
    </source>
</evidence>
<dbReference type="GO" id="GO:0006825">
    <property type="term" value="P:copper ion transport"/>
    <property type="evidence" value="ECO:0007669"/>
    <property type="project" value="InterPro"/>
</dbReference>
<dbReference type="GO" id="GO:0005886">
    <property type="term" value="C:plasma membrane"/>
    <property type="evidence" value="ECO:0007669"/>
    <property type="project" value="TreeGrafter"/>
</dbReference>
<evidence type="ECO:0000256" key="7">
    <source>
        <dbReference type="SAM" id="SignalP"/>
    </source>
</evidence>
<sequence>MAAVTAMVLGCLLWAVATAASSAAHDQLRSTNPADGAVLEQVPTQLEMTYSADILPIAPRAVLRDAAGNDIPTAEPVVDGRTVTLAWPAGLGGGDYDVVWRVVSSDGHPIQGTFGFTVTAAPAGPAVTGEPTPTATPTSTSTPALTSVSEDSRAAVAAGASAGGSGFSGAQVAAIAAAVLVLAGAVLFALRRRGNTKGSQR</sequence>
<organism evidence="9 10">
    <name type="scientific">Kineococcus radiotolerans</name>
    <dbReference type="NCBI Taxonomy" id="131568"/>
    <lineage>
        <taxon>Bacteria</taxon>
        <taxon>Bacillati</taxon>
        <taxon>Actinomycetota</taxon>
        <taxon>Actinomycetes</taxon>
        <taxon>Kineosporiales</taxon>
        <taxon>Kineosporiaceae</taxon>
        <taxon>Kineococcus</taxon>
    </lineage>
</organism>
<dbReference type="Gene3D" id="2.60.40.1220">
    <property type="match status" value="1"/>
</dbReference>
<evidence type="ECO:0000256" key="1">
    <source>
        <dbReference type="ARBA" id="ARBA00004196"/>
    </source>
</evidence>
<keyword evidence="6" id="KW-1133">Transmembrane helix</keyword>
<dbReference type="SUPFAM" id="SSF81296">
    <property type="entry name" value="E set domains"/>
    <property type="match status" value="1"/>
</dbReference>
<keyword evidence="6" id="KW-0812">Transmembrane</keyword>
<dbReference type="GO" id="GO:0042597">
    <property type="term" value="C:periplasmic space"/>
    <property type="evidence" value="ECO:0007669"/>
    <property type="project" value="InterPro"/>
</dbReference>
<keyword evidence="4" id="KW-0186">Copper</keyword>
<dbReference type="InterPro" id="IPR007348">
    <property type="entry name" value="CopC_dom"/>
</dbReference>
<protein>
    <recommendedName>
        <fullName evidence="8">CopC domain-containing protein</fullName>
    </recommendedName>
</protein>
<dbReference type="Pfam" id="PF04234">
    <property type="entry name" value="CopC"/>
    <property type="match status" value="1"/>
</dbReference>
<keyword evidence="6" id="KW-0472">Membrane</keyword>
<dbReference type="InterPro" id="IPR014755">
    <property type="entry name" value="Cu-Rt/internalin_Ig-like"/>
</dbReference>
<proteinExistence type="predicted"/>
<accession>A0A7W4TR49</accession>
<dbReference type="PANTHER" id="PTHR34820">
    <property type="entry name" value="INNER MEMBRANE PROTEIN YEBZ"/>
    <property type="match status" value="1"/>
</dbReference>
<feature type="region of interest" description="Disordered" evidence="5">
    <location>
        <begin position="124"/>
        <end position="148"/>
    </location>
</feature>
<evidence type="ECO:0000256" key="5">
    <source>
        <dbReference type="SAM" id="MobiDB-lite"/>
    </source>
</evidence>
<comment type="subcellular location">
    <subcellularLocation>
        <location evidence="1">Cell envelope</location>
    </subcellularLocation>
</comment>
<evidence type="ECO:0000256" key="6">
    <source>
        <dbReference type="SAM" id="Phobius"/>
    </source>
</evidence>
<dbReference type="InterPro" id="IPR014756">
    <property type="entry name" value="Ig_E-set"/>
</dbReference>
<dbReference type="AlphaFoldDB" id="A0A7W4TR49"/>
<reference evidence="9 10" key="1">
    <citation type="submission" date="2020-08" db="EMBL/GenBank/DDBJ databases">
        <title>The Agave Microbiome: Exploring the role of microbial communities in plant adaptations to desert environments.</title>
        <authorList>
            <person name="Partida-Martinez L.P."/>
        </authorList>
    </citation>
    <scope>NUCLEOTIDE SEQUENCE [LARGE SCALE GENOMIC DNA]</scope>
    <source>
        <strain evidence="9 10">AS2.23</strain>
    </source>
</reference>
<feature type="chain" id="PRO_5039677084" description="CopC domain-containing protein" evidence="7">
    <location>
        <begin position="20"/>
        <end position="201"/>
    </location>
</feature>
<dbReference type="InterPro" id="IPR032694">
    <property type="entry name" value="CopC/D"/>
</dbReference>
<name>A0A7W4TR49_KINRA</name>
<evidence type="ECO:0000256" key="3">
    <source>
        <dbReference type="ARBA" id="ARBA00022729"/>
    </source>
</evidence>
<keyword evidence="2" id="KW-0479">Metal-binding</keyword>
<feature type="signal peptide" evidence="7">
    <location>
        <begin position="1"/>
        <end position="19"/>
    </location>
</feature>
<evidence type="ECO:0000313" key="9">
    <source>
        <dbReference type="EMBL" id="MBB2903178.1"/>
    </source>
</evidence>
<dbReference type="GO" id="GO:0046688">
    <property type="term" value="P:response to copper ion"/>
    <property type="evidence" value="ECO:0007669"/>
    <property type="project" value="InterPro"/>
</dbReference>
<dbReference type="EMBL" id="JACHVY010000005">
    <property type="protein sequence ID" value="MBB2903178.1"/>
    <property type="molecule type" value="Genomic_DNA"/>
</dbReference>
<dbReference type="Proteomes" id="UP000533269">
    <property type="component" value="Unassembled WGS sequence"/>
</dbReference>
<dbReference type="GO" id="GO:0030313">
    <property type="term" value="C:cell envelope"/>
    <property type="evidence" value="ECO:0007669"/>
    <property type="project" value="UniProtKB-SubCell"/>
</dbReference>
<evidence type="ECO:0000259" key="8">
    <source>
        <dbReference type="Pfam" id="PF04234"/>
    </source>
</evidence>
<feature type="domain" description="CopC" evidence="8">
    <location>
        <begin position="25"/>
        <end position="118"/>
    </location>
</feature>
<dbReference type="GO" id="GO:0005507">
    <property type="term" value="F:copper ion binding"/>
    <property type="evidence" value="ECO:0007669"/>
    <property type="project" value="InterPro"/>
</dbReference>
<dbReference type="PANTHER" id="PTHR34820:SF4">
    <property type="entry name" value="INNER MEMBRANE PROTEIN YEBZ"/>
    <property type="match status" value="1"/>
</dbReference>
<evidence type="ECO:0000256" key="4">
    <source>
        <dbReference type="ARBA" id="ARBA00023008"/>
    </source>
</evidence>
<comment type="caution">
    <text evidence="9">The sequence shown here is derived from an EMBL/GenBank/DDBJ whole genome shotgun (WGS) entry which is preliminary data.</text>
</comment>
<keyword evidence="3 7" id="KW-0732">Signal</keyword>